<dbReference type="Pfam" id="PF07727">
    <property type="entry name" value="RVT_2"/>
    <property type="match status" value="1"/>
</dbReference>
<accession>A0ABQ4XTD4</accession>
<evidence type="ECO:0000313" key="3">
    <source>
        <dbReference type="Proteomes" id="UP001151760"/>
    </source>
</evidence>
<reference evidence="2" key="2">
    <citation type="submission" date="2022-01" db="EMBL/GenBank/DDBJ databases">
        <authorList>
            <person name="Yamashiro T."/>
            <person name="Shiraishi A."/>
            <person name="Satake H."/>
            <person name="Nakayama K."/>
        </authorList>
    </citation>
    <scope>NUCLEOTIDE SEQUENCE</scope>
</reference>
<name>A0ABQ4XTD4_9ASTR</name>
<keyword evidence="3" id="KW-1185">Reference proteome</keyword>
<dbReference type="SUPFAM" id="SSF56672">
    <property type="entry name" value="DNA/RNA polymerases"/>
    <property type="match status" value="1"/>
</dbReference>
<proteinExistence type="predicted"/>
<reference evidence="2" key="1">
    <citation type="journal article" date="2022" name="Int. J. Mol. Sci.">
        <title>Draft Genome of Tanacetum Coccineum: Genomic Comparison of Closely Related Tanacetum-Family Plants.</title>
        <authorList>
            <person name="Yamashiro T."/>
            <person name="Shiraishi A."/>
            <person name="Nakayama K."/>
            <person name="Satake H."/>
        </authorList>
    </citation>
    <scope>NUCLEOTIDE SEQUENCE</scope>
</reference>
<dbReference type="EMBL" id="BQNB010009806">
    <property type="protein sequence ID" value="GJS68655.1"/>
    <property type="molecule type" value="Genomic_DNA"/>
</dbReference>
<gene>
    <name evidence="2" type="ORF">Tco_0683220</name>
</gene>
<dbReference type="PANTHER" id="PTHR11439">
    <property type="entry name" value="GAG-POL-RELATED RETROTRANSPOSON"/>
    <property type="match status" value="1"/>
</dbReference>
<dbReference type="InterPro" id="IPR013103">
    <property type="entry name" value="RVT_2"/>
</dbReference>
<dbReference type="Proteomes" id="UP001151760">
    <property type="component" value="Unassembled WGS sequence"/>
</dbReference>
<sequence>MVTSFRVGTNHPVERLTLHASSVSPLPRSYRKAFNDVNCRYNARLVTNGSTQLEGIDVDETFSPIVKPGTIRTVLSLATSRHWPVHQLDVKNAFLHGDLSQTIYMQQPPGFWDSTHPDYGISVTRDSSRMFLSQKKYAVDILSRVGRVLQLILRNFFCTFGLCIALFSSSTTDLVAYSDADWAGCLTTRRSTSCYCVFLGNNLLSWSAKCQPTLSRSSAEAEYRGAANVVAETCWLHNLLPELHTPLSSATLVYCDNVSAVYSSSNPVQHQRKKHIEIDIHFVRDLVATGQVRVLHVPSRYQFADIFTKGLPTTLFE</sequence>
<feature type="domain" description="Reverse transcriptase Ty1/copia-type" evidence="1">
    <location>
        <begin position="33"/>
        <end position="114"/>
    </location>
</feature>
<dbReference type="InterPro" id="IPR043502">
    <property type="entry name" value="DNA/RNA_pol_sf"/>
</dbReference>
<evidence type="ECO:0000259" key="1">
    <source>
        <dbReference type="Pfam" id="PF07727"/>
    </source>
</evidence>
<dbReference type="CDD" id="cd09272">
    <property type="entry name" value="RNase_HI_RT_Ty1"/>
    <property type="match status" value="1"/>
</dbReference>
<dbReference type="PANTHER" id="PTHR11439:SF524">
    <property type="entry name" value="RNA-DIRECTED DNA POLYMERASE, PROTEIN KINASE RLK-PELLE-DLSV FAMILY"/>
    <property type="match status" value="1"/>
</dbReference>
<organism evidence="2 3">
    <name type="scientific">Tanacetum coccineum</name>
    <dbReference type="NCBI Taxonomy" id="301880"/>
    <lineage>
        <taxon>Eukaryota</taxon>
        <taxon>Viridiplantae</taxon>
        <taxon>Streptophyta</taxon>
        <taxon>Embryophyta</taxon>
        <taxon>Tracheophyta</taxon>
        <taxon>Spermatophyta</taxon>
        <taxon>Magnoliopsida</taxon>
        <taxon>eudicotyledons</taxon>
        <taxon>Gunneridae</taxon>
        <taxon>Pentapetalae</taxon>
        <taxon>asterids</taxon>
        <taxon>campanulids</taxon>
        <taxon>Asterales</taxon>
        <taxon>Asteraceae</taxon>
        <taxon>Asteroideae</taxon>
        <taxon>Anthemideae</taxon>
        <taxon>Anthemidinae</taxon>
        <taxon>Tanacetum</taxon>
    </lineage>
</organism>
<comment type="caution">
    <text evidence="2">The sequence shown here is derived from an EMBL/GenBank/DDBJ whole genome shotgun (WGS) entry which is preliminary data.</text>
</comment>
<evidence type="ECO:0000313" key="2">
    <source>
        <dbReference type="EMBL" id="GJS68655.1"/>
    </source>
</evidence>
<protein>
    <submittedName>
        <fullName evidence="2">Ribonuclease H-like domain-containing protein</fullName>
    </submittedName>
</protein>